<sequence length="212" mass="23073">MGASDKLSALVSHSSLEADVPEGNTLQAHADPGEQLVGPPMDVADPMVSASSSSSPDEVIAGPPHPVLQDDAKAHQKLLKRVASNMGLQAEKLEEPSDSLFDVLCSMALARVALPLHEGVSQMTNALWQSPSSMPRISKRAERKYFELAKGHEYLYTPPAPSSLVVAAVNERERQGQLGTTPKNKDSKMMQNLFILQPQFEDLFPVDTRKEF</sequence>
<proteinExistence type="predicted"/>
<dbReference type="Gene3D" id="1.10.287.3160">
    <property type="match status" value="1"/>
</dbReference>
<name>M7BAF1_CHEMY</name>
<evidence type="ECO:0000313" key="2">
    <source>
        <dbReference type="EMBL" id="EMP32550.1"/>
    </source>
</evidence>
<gene>
    <name evidence="2" type="ORF">UY3_10311</name>
</gene>
<organism evidence="2 3">
    <name type="scientific">Chelonia mydas</name>
    <name type="common">Green sea-turtle</name>
    <name type="synonym">Chelonia agassizi</name>
    <dbReference type="NCBI Taxonomy" id="8469"/>
    <lineage>
        <taxon>Eukaryota</taxon>
        <taxon>Metazoa</taxon>
        <taxon>Chordata</taxon>
        <taxon>Craniata</taxon>
        <taxon>Vertebrata</taxon>
        <taxon>Euteleostomi</taxon>
        <taxon>Archelosauria</taxon>
        <taxon>Testudinata</taxon>
        <taxon>Testudines</taxon>
        <taxon>Cryptodira</taxon>
        <taxon>Durocryptodira</taxon>
        <taxon>Americhelydia</taxon>
        <taxon>Chelonioidea</taxon>
        <taxon>Cheloniidae</taxon>
        <taxon>Chelonia</taxon>
    </lineage>
</organism>
<dbReference type="EMBL" id="KB539908">
    <property type="protein sequence ID" value="EMP32550.1"/>
    <property type="molecule type" value="Genomic_DNA"/>
</dbReference>
<feature type="region of interest" description="Disordered" evidence="1">
    <location>
        <begin position="1"/>
        <end position="63"/>
    </location>
</feature>
<keyword evidence="3" id="KW-1185">Reference proteome</keyword>
<evidence type="ECO:0000313" key="3">
    <source>
        <dbReference type="Proteomes" id="UP000031443"/>
    </source>
</evidence>
<evidence type="ECO:0000256" key="1">
    <source>
        <dbReference type="SAM" id="MobiDB-lite"/>
    </source>
</evidence>
<protein>
    <submittedName>
        <fullName evidence="2">Uncharacterized protein</fullName>
    </submittedName>
</protein>
<reference evidence="3" key="1">
    <citation type="journal article" date="2013" name="Nat. Genet.">
        <title>The draft genomes of soft-shell turtle and green sea turtle yield insights into the development and evolution of the turtle-specific body plan.</title>
        <authorList>
            <person name="Wang Z."/>
            <person name="Pascual-Anaya J."/>
            <person name="Zadissa A."/>
            <person name="Li W."/>
            <person name="Niimura Y."/>
            <person name="Huang Z."/>
            <person name="Li C."/>
            <person name="White S."/>
            <person name="Xiong Z."/>
            <person name="Fang D."/>
            <person name="Wang B."/>
            <person name="Ming Y."/>
            <person name="Chen Y."/>
            <person name="Zheng Y."/>
            <person name="Kuraku S."/>
            <person name="Pignatelli M."/>
            <person name="Herrero J."/>
            <person name="Beal K."/>
            <person name="Nozawa M."/>
            <person name="Li Q."/>
            <person name="Wang J."/>
            <person name="Zhang H."/>
            <person name="Yu L."/>
            <person name="Shigenobu S."/>
            <person name="Wang J."/>
            <person name="Liu J."/>
            <person name="Flicek P."/>
            <person name="Searle S."/>
            <person name="Wang J."/>
            <person name="Kuratani S."/>
            <person name="Yin Y."/>
            <person name="Aken B."/>
            <person name="Zhang G."/>
            <person name="Irie N."/>
        </authorList>
    </citation>
    <scope>NUCLEOTIDE SEQUENCE [LARGE SCALE GENOMIC DNA]</scope>
</reference>
<accession>M7BAF1</accession>
<dbReference type="AlphaFoldDB" id="M7BAF1"/>
<dbReference type="Proteomes" id="UP000031443">
    <property type="component" value="Unassembled WGS sequence"/>
</dbReference>